<dbReference type="Gene3D" id="3.40.50.1000">
    <property type="entry name" value="HAD superfamily/HAD-like"/>
    <property type="match status" value="1"/>
</dbReference>
<dbReference type="Gramene" id="Pp3c8_24140V3.2">
    <property type="protein sequence ID" value="PAC:32964159.CDS.1"/>
    <property type="gene ID" value="Pp3c8_24140"/>
</dbReference>
<dbReference type="InterPro" id="IPR050365">
    <property type="entry name" value="TIM50"/>
</dbReference>
<dbReference type="GO" id="GO:0005744">
    <property type="term" value="C:TIM23 mitochondrial import inner membrane translocase complex"/>
    <property type="evidence" value="ECO:0000318"/>
    <property type="project" value="GO_Central"/>
</dbReference>
<protein>
    <recommendedName>
        <fullName evidence="2">FCP1 homology domain-containing protein</fullName>
    </recommendedName>
</protein>
<feature type="compositionally biased region" description="Basic and acidic residues" evidence="1">
    <location>
        <begin position="646"/>
        <end position="683"/>
    </location>
</feature>
<dbReference type="Gramene" id="Pp3c8_24140V3.1">
    <property type="protein sequence ID" value="PAC:32964158.CDS.1"/>
    <property type="gene ID" value="Pp3c8_24140"/>
</dbReference>
<feature type="compositionally biased region" description="Basic and acidic residues" evidence="1">
    <location>
        <begin position="595"/>
        <end position="615"/>
    </location>
</feature>
<dbReference type="KEGG" id="ppp:112285516"/>
<evidence type="ECO:0000256" key="1">
    <source>
        <dbReference type="SAM" id="MobiDB-lite"/>
    </source>
</evidence>
<feature type="compositionally biased region" description="Basic and acidic residues" evidence="1">
    <location>
        <begin position="9"/>
        <end position="20"/>
    </location>
</feature>
<dbReference type="GeneID" id="112285516"/>
<feature type="region of interest" description="Disordered" evidence="1">
    <location>
        <begin position="587"/>
        <end position="632"/>
    </location>
</feature>
<keyword evidence="5" id="KW-1185">Reference proteome</keyword>
<dbReference type="RefSeq" id="XP_024382187.1">
    <property type="nucleotide sequence ID" value="XM_024526419.2"/>
</dbReference>
<reference evidence="3 5" key="2">
    <citation type="journal article" date="2018" name="Plant J.">
        <title>The Physcomitrella patens chromosome-scale assembly reveals moss genome structure and evolution.</title>
        <authorList>
            <person name="Lang D."/>
            <person name="Ullrich K.K."/>
            <person name="Murat F."/>
            <person name="Fuchs J."/>
            <person name="Jenkins J."/>
            <person name="Haas F.B."/>
            <person name="Piednoel M."/>
            <person name="Gundlach H."/>
            <person name="Van Bel M."/>
            <person name="Meyberg R."/>
            <person name="Vives C."/>
            <person name="Morata J."/>
            <person name="Symeonidi A."/>
            <person name="Hiss M."/>
            <person name="Muchero W."/>
            <person name="Kamisugi Y."/>
            <person name="Saleh O."/>
            <person name="Blanc G."/>
            <person name="Decker E.L."/>
            <person name="van Gessel N."/>
            <person name="Grimwood J."/>
            <person name="Hayes R.D."/>
            <person name="Graham S.W."/>
            <person name="Gunter L.E."/>
            <person name="McDaniel S.F."/>
            <person name="Hoernstein S.N.W."/>
            <person name="Larsson A."/>
            <person name="Li F.W."/>
            <person name="Perroud P.F."/>
            <person name="Phillips J."/>
            <person name="Ranjan P."/>
            <person name="Rokshar D.S."/>
            <person name="Rothfels C.J."/>
            <person name="Schneider L."/>
            <person name="Shu S."/>
            <person name="Stevenson D.W."/>
            <person name="Thummler F."/>
            <person name="Tillich M."/>
            <person name="Villarreal Aguilar J.C."/>
            <person name="Widiez T."/>
            <person name="Wong G.K."/>
            <person name="Wymore A."/>
            <person name="Zhang Y."/>
            <person name="Zimmer A.D."/>
            <person name="Quatrano R.S."/>
            <person name="Mayer K.F.X."/>
            <person name="Goodstein D."/>
            <person name="Casacuberta J.M."/>
            <person name="Vandepoele K."/>
            <person name="Reski R."/>
            <person name="Cuming A.C."/>
            <person name="Tuskan G.A."/>
            <person name="Maumus F."/>
            <person name="Salse J."/>
            <person name="Schmutz J."/>
            <person name="Rensing S.A."/>
        </authorList>
    </citation>
    <scope>NUCLEOTIDE SEQUENCE [LARGE SCALE GENOMIC DNA]</scope>
    <source>
        <strain evidence="4 5">cv. Gransden 2004</strain>
    </source>
</reference>
<feature type="region of interest" description="Disordered" evidence="1">
    <location>
        <begin position="276"/>
        <end position="465"/>
    </location>
</feature>
<dbReference type="InterPro" id="IPR023214">
    <property type="entry name" value="HAD_sf"/>
</dbReference>
<dbReference type="SUPFAM" id="SSF56784">
    <property type="entry name" value="HAD-like"/>
    <property type="match status" value="1"/>
</dbReference>
<feature type="compositionally biased region" description="Basic and acidic residues" evidence="1">
    <location>
        <begin position="499"/>
        <end position="510"/>
    </location>
</feature>
<feature type="compositionally biased region" description="Basic and acidic residues" evidence="1">
    <location>
        <begin position="333"/>
        <end position="344"/>
    </location>
</feature>
<evidence type="ECO:0000313" key="4">
    <source>
        <dbReference type="EnsemblPlants" id="PAC:32964158.CDS.1"/>
    </source>
</evidence>
<dbReference type="STRING" id="3218.A0A2K1K8J4"/>
<gene>
    <name evidence="4" type="primary">LOC112285516</name>
    <name evidence="3" type="ORF">PHYPA_011997</name>
</gene>
<dbReference type="RefSeq" id="XP_024382192.1">
    <property type="nucleotide sequence ID" value="XM_024526424.2"/>
</dbReference>
<dbReference type="RefSeq" id="XP_024382188.1">
    <property type="nucleotide sequence ID" value="XM_024526420.2"/>
</dbReference>
<dbReference type="InterPro" id="IPR004274">
    <property type="entry name" value="FCP1_dom"/>
</dbReference>
<dbReference type="SMART" id="SM00577">
    <property type="entry name" value="CPDc"/>
    <property type="match status" value="1"/>
</dbReference>
<dbReference type="EMBL" id="ABEU02000008">
    <property type="protein sequence ID" value="PNR50100.1"/>
    <property type="molecule type" value="Genomic_DNA"/>
</dbReference>
<evidence type="ECO:0000259" key="2">
    <source>
        <dbReference type="PROSITE" id="PS50969"/>
    </source>
</evidence>
<proteinExistence type="predicted"/>
<evidence type="ECO:0000313" key="5">
    <source>
        <dbReference type="Proteomes" id="UP000006727"/>
    </source>
</evidence>
<dbReference type="PROSITE" id="PS50969">
    <property type="entry name" value="FCP1"/>
    <property type="match status" value="1"/>
</dbReference>
<reference evidence="4" key="3">
    <citation type="submission" date="2020-12" db="UniProtKB">
        <authorList>
            <consortium name="EnsemblPlants"/>
        </authorList>
    </citation>
    <scope>IDENTIFICATION</scope>
</reference>
<dbReference type="RefSeq" id="XP_024382191.1">
    <property type="nucleotide sequence ID" value="XM_024526423.2"/>
</dbReference>
<feature type="compositionally biased region" description="Basic and acidic residues" evidence="1">
    <location>
        <begin position="306"/>
        <end position="322"/>
    </location>
</feature>
<dbReference type="EnsemblPlants" id="Pp3c8_24140V3.1">
    <property type="protein sequence ID" value="PAC:32964158.CDS.1"/>
    <property type="gene ID" value="Pp3c8_24140"/>
</dbReference>
<reference evidence="3 5" key="1">
    <citation type="journal article" date="2008" name="Science">
        <title>The Physcomitrella genome reveals evolutionary insights into the conquest of land by plants.</title>
        <authorList>
            <person name="Rensing S."/>
            <person name="Lang D."/>
            <person name="Zimmer A."/>
            <person name="Terry A."/>
            <person name="Salamov A."/>
            <person name="Shapiro H."/>
            <person name="Nishiyama T."/>
            <person name="Perroud P.-F."/>
            <person name="Lindquist E."/>
            <person name="Kamisugi Y."/>
            <person name="Tanahashi T."/>
            <person name="Sakakibara K."/>
            <person name="Fujita T."/>
            <person name="Oishi K."/>
            <person name="Shin-I T."/>
            <person name="Kuroki Y."/>
            <person name="Toyoda A."/>
            <person name="Suzuki Y."/>
            <person name="Hashimoto A."/>
            <person name="Yamaguchi K."/>
            <person name="Sugano A."/>
            <person name="Kohara Y."/>
            <person name="Fujiyama A."/>
            <person name="Anterola A."/>
            <person name="Aoki S."/>
            <person name="Ashton N."/>
            <person name="Barbazuk W.B."/>
            <person name="Barker E."/>
            <person name="Bennetzen J."/>
            <person name="Bezanilla M."/>
            <person name="Blankenship R."/>
            <person name="Cho S.H."/>
            <person name="Dutcher S."/>
            <person name="Estelle M."/>
            <person name="Fawcett J.A."/>
            <person name="Gundlach H."/>
            <person name="Hanada K."/>
            <person name="Heyl A."/>
            <person name="Hicks K.A."/>
            <person name="Hugh J."/>
            <person name="Lohr M."/>
            <person name="Mayer K."/>
            <person name="Melkozernov A."/>
            <person name="Murata T."/>
            <person name="Nelson D."/>
            <person name="Pils B."/>
            <person name="Prigge M."/>
            <person name="Reiss B."/>
            <person name="Renner T."/>
            <person name="Rombauts S."/>
            <person name="Rushton P."/>
            <person name="Sanderfoot A."/>
            <person name="Schween G."/>
            <person name="Shiu S.-H."/>
            <person name="Stueber K."/>
            <person name="Theodoulou F.L."/>
            <person name="Tu H."/>
            <person name="Van de Peer Y."/>
            <person name="Verrier P.J."/>
            <person name="Waters E."/>
            <person name="Wood A."/>
            <person name="Yang L."/>
            <person name="Cove D."/>
            <person name="Cuming A."/>
            <person name="Hasebe M."/>
            <person name="Lucas S."/>
            <person name="Mishler D.B."/>
            <person name="Reski R."/>
            <person name="Grigoriev I."/>
            <person name="Quatrano R.S."/>
            <person name="Boore J.L."/>
        </authorList>
    </citation>
    <scope>NUCLEOTIDE SEQUENCE [LARGE SCALE GENOMIC DNA]</scope>
    <source>
        <strain evidence="4 5">cv. Gransden 2004</strain>
    </source>
</reference>
<dbReference type="AlphaFoldDB" id="A0A2K1K8J4"/>
<dbReference type="Proteomes" id="UP000006727">
    <property type="component" value="Chromosome 8"/>
</dbReference>
<feature type="domain" description="FCP1 homology" evidence="2">
    <location>
        <begin position="38"/>
        <end position="212"/>
    </location>
</feature>
<feature type="region of interest" description="Disordered" evidence="1">
    <location>
        <begin position="646"/>
        <end position="698"/>
    </location>
</feature>
<feature type="compositionally biased region" description="Acidic residues" evidence="1">
    <location>
        <begin position="279"/>
        <end position="288"/>
    </location>
</feature>
<dbReference type="EnsemblPlants" id="Pp3c8_24140V3.2">
    <property type="protein sequence ID" value="PAC:32964159.CDS.1"/>
    <property type="gene ID" value="Pp3c8_24140"/>
</dbReference>
<dbReference type="Pfam" id="PF03031">
    <property type="entry name" value="NIF"/>
    <property type="match status" value="1"/>
</dbReference>
<organism evidence="3">
    <name type="scientific">Physcomitrium patens</name>
    <name type="common">Spreading-leaved earth moss</name>
    <name type="synonym">Physcomitrella patens</name>
    <dbReference type="NCBI Taxonomy" id="3218"/>
    <lineage>
        <taxon>Eukaryota</taxon>
        <taxon>Viridiplantae</taxon>
        <taxon>Streptophyta</taxon>
        <taxon>Embryophyta</taxon>
        <taxon>Bryophyta</taxon>
        <taxon>Bryophytina</taxon>
        <taxon>Bryopsida</taxon>
        <taxon>Funariidae</taxon>
        <taxon>Funariales</taxon>
        <taxon>Funariaceae</taxon>
        <taxon>Physcomitrium</taxon>
    </lineage>
</organism>
<evidence type="ECO:0000313" key="3">
    <source>
        <dbReference type="EMBL" id="PNR50100.1"/>
    </source>
</evidence>
<dbReference type="PaxDb" id="3218-PP1S221_74V6.1"/>
<dbReference type="InterPro" id="IPR036412">
    <property type="entry name" value="HAD-like_sf"/>
</dbReference>
<dbReference type="OrthoDB" id="1711508at2759"/>
<feature type="compositionally biased region" description="Polar residues" evidence="1">
    <location>
        <begin position="767"/>
        <end position="792"/>
    </location>
</feature>
<sequence length="827" mass="95176">MEEPIVGSTEEHAASVRTEEPPACGAMEELSVGVATEEPRAKKLLVLDVNGLLVATYHKHQKMPGEKHHAKLGNFYVYERPGCEEFLNFCFKYFIVGVWSSAREHNVNSLVNHIFKDLKDRLSFSWHQRHCTTTAVMHPDNNKKPIFLKELSKLWAEVEPGTFDQSNTLLIDDSPYKALKNPPHTAIFPRCYNGDEVDDSFLSELRAYLEGLHSATNVQEYVSKNPIGEPRISSAHPLWSYFSSILNEDSQVAAEAGGVTPVVAITAEVEEYAKQLNPEEIELEDMDQPSDRRDSSPVGVGAHFNRSREREDIDQRSERRDLSPSGVGVRPNRNRETVDVDQPHAKRNLSPVGVNAHFSRSREPEDMDQPPERRNLSHVRVGAHFNRIREPDNGPAEDSRRRRNAGNGHEYEDGRFRSRRNYEQSRERSRERSPRMHMNHLDDSRKLASNRRRDDPGFALHSSSSYHGEFNTRRYRDVKFGRSWHNYSRVQEAPPSRETFGRRNSEHDIGRALSSPGRRQFNTSFNFRDAPPPSVFSARDSGRGLLPPPGKSWENAERPTVYYDGFGERRSIANVSLTASAELDRSWERPPIPGRGRDYDRRWEEPLSSGHDRGYEPTWARPSSSGRGSEYDRRWEEPAIIGRGVQYDRRREEPMSSVRESDFDRRWNEPTSAGRDRGFDAGWDRSASSSQGKGNVSRWREPVVDVGGGREYNTRWEAPAHSEYRKYNGNERRWDQPGHARELDSKWSRAQTNQYVTPVPRVDYNSQGYRTSGNFKGRYTSTDRSTEGYRTSSDFKGRHTSVDRNIHASFRDDHRSHHWGDSNHYLR</sequence>
<dbReference type="PANTHER" id="PTHR12210">
    <property type="entry name" value="DULLARD PROTEIN PHOSPHATASE"/>
    <property type="match status" value="1"/>
</dbReference>
<feature type="region of interest" description="Disordered" evidence="1">
    <location>
        <begin position="495"/>
        <end position="541"/>
    </location>
</feature>
<feature type="compositionally biased region" description="Basic and acidic residues" evidence="1">
    <location>
        <begin position="387"/>
        <end position="400"/>
    </location>
</feature>
<feature type="compositionally biased region" description="Basic and acidic residues" evidence="1">
    <location>
        <begin position="409"/>
        <end position="456"/>
    </location>
</feature>
<accession>A0A2K1K8J4</accession>
<feature type="region of interest" description="Disordered" evidence="1">
    <location>
        <begin position="767"/>
        <end position="797"/>
    </location>
</feature>
<name>A0A2K1K8J4_PHYPA</name>
<feature type="compositionally biased region" description="Basic and acidic residues" evidence="1">
    <location>
        <begin position="360"/>
        <end position="375"/>
    </location>
</feature>
<feature type="region of interest" description="Disordered" evidence="1">
    <location>
        <begin position="1"/>
        <end position="20"/>
    </location>
</feature>
<dbReference type="GO" id="GO:0030150">
    <property type="term" value="P:protein import into mitochondrial matrix"/>
    <property type="evidence" value="ECO:0000318"/>
    <property type="project" value="GO_Central"/>
</dbReference>